<comment type="caution">
    <text evidence="1">The sequence shown here is derived from an EMBL/GenBank/DDBJ whole genome shotgun (WGS) entry which is preliminary data.</text>
</comment>
<protein>
    <submittedName>
        <fullName evidence="1">Uncharacterized protein</fullName>
    </submittedName>
</protein>
<evidence type="ECO:0000313" key="1">
    <source>
        <dbReference type="EMBL" id="KGL66843.1"/>
    </source>
</evidence>
<accession>A0A099YD63</accession>
<reference evidence="1 2" key="1">
    <citation type="submission" date="2014-09" db="EMBL/GenBank/DDBJ databases">
        <title>Lactobacillus mucosae CRL573 Genome Sequencing.</title>
        <authorList>
            <person name="Bleckwedel J."/>
            <person name="Teran L.C."/>
            <person name="Bonacina J."/>
            <person name="Saavedra L."/>
            <person name="Mozzi F.B."/>
            <person name="Raya R.R."/>
        </authorList>
    </citation>
    <scope>NUCLEOTIDE SEQUENCE [LARGE SCALE GENOMIC DNA]</scope>
    <source>
        <strain evidence="1 2">CRL573</strain>
    </source>
</reference>
<dbReference type="AlphaFoldDB" id="A0A099YD63"/>
<dbReference type="Proteomes" id="UP000030001">
    <property type="component" value="Unassembled WGS sequence"/>
</dbReference>
<proteinExistence type="predicted"/>
<sequence length="103" mass="11493">MNKKLVNEFGKKLKALDNHLGFKVLENTEANLNGSFISLSEKGNVLITYGNDTVFELTTIDETPAIDLDSIYVDKDNSALFGDLIKLCGEYLDVFFGDDEHDN</sequence>
<evidence type="ECO:0000313" key="2">
    <source>
        <dbReference type="Proteomes" id="UP000030001"/>
    </source>
</evidence>
<organism evidence="1 2">
    <name type="scientific">Limosilactobacillus mucosae</name>
    <name type="common">Lactobacillus mucosae</name>
    <dbReference type="NCBI Taxonomy" id="97478"/>
    <lineage>
        <taxon>Bacteria</taxon>
        <taxon>Bacillati</taxon>
        <taxon>Bacillota</taxon>
        <taxon>Bacilli</taxon>
        <taxon>Lactobacillales</taxon>
        <taxon>Lactobacillaceae</taxon>
        <taxon>Limosilactobacillus</taxon>
    </lineage>
</organism>
<name>A0A099YD63_LIMMU</name>
<dbReference type="EMBL" id="JROC01000032">
    <property type="protein sequence ID" value="KGL66843.1"/>
    <property type="molecule type" value="Genomic_DNA"/>
</dbReference>
<gene>
    <name evidence="1" type="ORF">LX03_05980</name>
</gene>